<comment type="caution">
    <text evidence="1">The sequence shown here is derived from an EMBL/GenBank/DDBJ whole genome shotgun (WGS) entry which is preliminary data.</text>
</comment>
<protein>
    <submittedName>
        <fullName evidence="1">Uncharacterized protein</fullName>
    </submittedName>
</protein>
<organism evidence="1 2">
    <name type="scientific">Sulfuriferula plumbiphila</name>
    <dbReference type="NCBI Taxonomy" id="171865"/>
    <lineage>
        <taxon>Bacteria</taxon>
        <taxon>Pseudomonadati</taxon>
        <taxon>Pseudomonadota</taxon>
        <taxon>Betaproteobacteria</taxon>
        <taxon>Nitrosomonadales</taxon>
        <taxon>Sulfuricellaceae</taxon>
        <taxon>Sulfuriferula</taxon>
    </lineage>
</organism>
<reference evidence="1 2" key="1">
    <citation type="submission" date="2019-07" db="EMBL/GenBank/DDBJ databases">
        <title>Whole genome shotgun sequence of Thiobacillus plumbophilus NBRC 107929.</title>
        <authorList>
            <person name="Hosoyama A."/>
            <person name="Uohara A."/>
            <person name="Ohji S."/>
            <person name="Ichikawa N."/>
        </authorList>
    </citation>
    <scope>NUCLEOTIDE SEQUENCE [LARGE SCALE GENOMIC DNA]</scope>
    <source>
        <strain evidence="1 2">NBRC 107929</strain>
    </source>
</reference>
<evidence type="ECO:0000313" key="2">
    <source>
        <dbReference type="Proteomes" id="UP000321337"/>
    </source>
</evidence>
<gene>
    <name evidence="1" type="ORF">TPL01_19660</name>
</gene>
<dbReference type="Proteomes" id="UP000321337">
    <property type="component" value="Unassembled WGS sequence"/>
</dbReference>
<sequence>MGAAMSDLDTLIPQAVELVIDGEPLAIKPLKVGQMPGFLRAMSPVMQQLTASNIDWLALFGERGDDLLSAIAIAVGKPRAWVDELAADEAILLAAKVIEVNADFFTQTVIPKLDGLFGQVKLPPIVKAAAGSMPSST</sequence>
<name>A0A512L8L8_9PROT</name>
<proteinExistence type="predicted"/>
<dbReference type="EMBL" id="BKAD01000019">
    <property type="protein sequence ID" value="GEP30828.1"/>
    <property type="molecule type" value="Genomic_DNA"/>
</dbReference>
<dbReference type="AlphaFoldDB" id="A0A512L8L8"/>
<evidence type="ECO:0000313" key="1">
    <source>
        <dbReference type="EMBL" id="GEP30828.1"/>
    </source>
</evidence>
<keyword evidence="2" id="KW-1185">Reference proteome</keyword>
<accession>A0A512L8L8</accession>